<dbReference type="EMBL" id="JBEOKT010000002">
    <property type="protein sequence ID" value="MER2996323.1"/>
    <property type="molecule type" value="Genomic_DNA"/>
</dbReference>
<gene>
    <name evidence="1" type="ORF">ABS362_02120</name>
</gene>
<name>A0ABV1RPM2_9BACT</name>
<evidence type="ECO:0000313" key="1">
    <source>
        <dbReference type="EMBL" id="MER2996323.1"/>
    </source>
</evidence>
<keyword evidence="2" id="KW-1185">Reference proteome</keyword>
<dbReference type="RefSeq" id="WP_350410582.1">
    <property type="nucleotide sequence ID" value="NZ_JBEOKT010000002.1"/>
</dbReference>
<proteinExistence type="predicted"/>
<organism evidence="1 2">
    <name type="scientific">Pontibacter populi</name>
    <dbReference type="NCBI Taxonomy" id="890055"/>
    <lineage>
        <taxon>Bacteria</taxon>
        <taxon>Pseudomonadati</taxon>
        <taxon>Bacteroidota</taxon>
        <taxon>Cytophagia</taxon>
        <taxon>Cytophagales</taxon>
        <taxon>Hymenobacteraceae</taxon>
        <taxon>Pontibacter</taxon>
    </lineage>
</organism>
<protein>
    <submittedName>
        <fullName evidence="1">Uncharacterized protein</fullName>
    </submittedName>
</protein>
<dbReference type="Proteomes" id="UP001476807">
    <property type="component" value="Unassembled WGS sequence"/>
</dbReference>
<sequence length="82" mass="9685">MDKNRYIAKTADGQQVELTQATILKSNNLYPFGKHNYAIYETPDGQFVKGMNNGEREIMLTSYELIEEREARTYDHPYYRED</sequence>
<evidence type="ECO:0000313" key="2">
    <source>
        <dbReference type="Proteomes" id="UP001476807"/>
    </source>
</evidence>
<comment type="caution">
    <text evidence="1">The sequence shown here is derived from an EMBL/GenBank/DDBJ whole genome shotgun (WGS) entry which is preliminary data.</text>
</comment>
<accession>A0ABV1RPM2</accession>
<reference evidence="1 2" key="1">
    <citation type="submission" date="2024-06" db="EMBL/GenBank/DDBJ databases">
        <title>Pontibacter populi HYL7-15.</title>
        <authorList>
            <person name="Kim M.K."/>
        </authorList>
    </citation>
    <scope>NUCLEOTIDE SEQUENCE [LARGE SCALE GENOMIC DNA]</scope>
    <source>
        <strain evidence="1 2">HYL7-15</strain>
    </source>
</reference>